<dbReference type="AlphaFoldDB" id="A0A8H7PP49"/>
<feature type="compositionally biased region" description="Polar residues" evidence="1">
    <location>
        <begin position="280"/>
        <end position="290"/>
    </location>
</feature>
<accession>A0A8H7PP49</accession>
<dbReference type="GO" id="GO:0005634">
    <property type="term" value="C:nucleus"/>
    <property type="evidence" value="ECO:0007669"/>
    <property type="project" value="TreeGrafter"/>
</dbReference>
<dbReference type="SUPFAM" id="SSF47954">
    <property type="entry name" value="Cyclin-like"/>
    <property type="match status" value="1"/>
</dbReference>
<comment type="caution">
    <text evidence="2">The sequence shown here is derived from an EMBL/GenBank/DDBJ whole genome shotgun (WGS) entry which is preliminary data.</text>
</comment>
<evidence type="ECO:0000256" key="1">
    <source>
        <dbReference type="SAM" id="MobiDB-lite"/>
    </source>
</evidence>
<organism evidence="2 3">
    <name type="scientific">Mortierella isabellina</name>
    <name type="common">Filamentous fungus</name>
    <name type="synonym">Umbelopsis isabellina</name>
    <dbReference type="NCBI Taxonomy" id="91625"/>
    <lineage>
        <taxon>Eukaryota</taxon>
        <taxon>Fungi</taxon>
        <taxon>Fungi incertae sedis</taxon>
        <taxon>Mucoromycota</taxon>
        <taxon>Mucoromycotina</taxon>
        <taxon>Umbelopsidomycetes</taxon>
        <taxon>Umbelopsidales</taxon>
        <taxon>Umbelopsidaceae</taxon>
        <taxon>Umbelopsis</taxon>
    </lineage>
</organism>
<feature type="region of interest" description="Disordered" evidence="1">
    <location>
        <begin position="280"/>
        <end position="299"/>
    </location>
</feature>
<proteinExistence type="predicted"/>
<dbReference type="EMBL" id="JAEPQZ010000008">
    <property type="protein sequence ID" value="KAG2177824.1"/>
    <property type="molecule type" value="Genomic_DNA"/>
</dbReference>
<dbReference type="GO" id="GO:0016538">
    <property type="term" value="F:cyclin-dependent protein serine/threonine kinase regulator activity"/>
    <property type="evidence" value="ECO:0007669"/>
    <property type="project" value="TreeGrafter"/>
</dbReference>
<dbReference type="GO" id="GO:0000307">
    <property type="term" value="C:cyclin-dependent protein kinase holoenzyme complex"/>
    <property type="evidence" value="ECO:0007669"/>
    <property type="project" value="TreeGrafter"/>
</dbReference>
<dbReference type="Proteomes" id="UP000654370">
    <property type="component" value="Unassembled WGS sequence"/>
</dbReference>
<sequence>MCTVFVLSSHLQFFTQQANAHTPLNTELSIPHPQPITPPILANNKCNMWSSTTFDLAQYPTVDTIKALAFLLERMTRANDQLNSNPRRSSYTRFHARSIPSVDIQSYLTRIAKYCPCQNESFLSLLVYFDRMSKNTLSLTGKPFKIDSYNIHRLIIAGITVASKYFDDVFYTNSRYAKVGGLPVSELNSLELEFLVINKFSLSISIAELQRYGDHLLKLNRMDQEYRKGGSLYENPRYRPKAMSMDGLVEQTQQKLYVSKRLPRMASNPSLNMQYVQRSSVNASPVSTSTNEEEDPVPTRRLSFSATPFVPMNGGIPTPPPSISPVSQRATYTPPSFYDMSDQGKPSLNRWHSFHGLSHLYKEQD</sequence>
<name>A0A8H7PP49_MORIS</name>
<dbReference type="CDD" id="cd20558">
    <property type="entry name" value="CYCLIN_ScPCL7-like"/>
    <property type="match status" value="1"/>
</dbReference>
<dbReference type="PANTHER" id="PTHR15615:SF94">
    <property type="entry name" value="PHO85 CYCLIN-6-RELATED"/>
    <property type="match status" value="1"/>
</dbReference>
<dbReference type="InterPro" id="IPR036915">
    <property type="entry name" value="Cyclin-like_sf"/>
</dbReference>
<dbReference type="GO" id="GO:0019901">
    <property type="term" value="F:protein kinase binding"/>
    <property type="evidence" value="ECO:0007669"/>
    <property type="project" value="InterPro"/>
</dbReference>
<dbReference type="Pfam" id="PF08613">
    <property type="entry name" value="Cyclin"/>
    <property type="match status" value="1"/>
</dbReference>
<evidence type="ECO:0000313" key="2">
    <source>
        <dbReference type="EMBL" id="KAG2177824.1"/>
    </source>
</evidence>
<dbReference type="PANTHER" id="PTHR15615">
    <property type="match status" value="1"/>
</dbReference>
<protein>
    <recommendedName>
        <fullName evidence="4">Cyclin-domain-containing protein</fullName>
    </recommendedName>
</protein>
<dbReference type="OrthoDB" id="1060854at2759"/>
<dbReference type="Gene3D" id="1.10.472.10">
    <property type="entry name" value="Cyclin-like"/>
    <property type="match status" value="1"/>
</dbReference>
<keyword evidence="3" id="KW-1185">Reference proteome</keyword>
<evidence type="ECO:0008006" key="4">
    <source>
        <dbReference type="Google" id="ProtNLM"/>
    </source>
</evidence>
<gene>
    <name evidence="2" type="ORF">INT43_003071</name>
</gene>
<reference evidence="2" key="1">
    <citation type="submission" date="2020-12" db="EMBL/GenBank/DDBJ databases">
        <title>Metabolic potential, ecology and presence of endohyphal bacteria is reflected in genomic diversity of Mucoromycotina.</title>
        <authorList>
            <person name="Muszewska A."/>
            <person name="Okrasinska A."/>
            <person name="Steczkiewicz K."/>
            <person name="Drgas O."/>
            <person name="Orlowska M."/>
            <person name="Perlinska-Lenart U."/>
            <person name="Aleksandrzak-Piekarczyk T."/>
            <person name="Szatraj K."/>
            <person name="Zielenkiewicz U."/>
            <person name="Pilsyk S."/>
            <person name="Malc E."/>
            <person name="Mieczkowski P."/>
            <person name="Kruszewska J.S."/>
            <person name="Biernat P."/>
            <person name="Pawlowska J."/>
        </authorList>
    </citation>
    <scope>NUCLEOTIDE SEQUENCE</scope>
    <source>
        <strain evidence="2">WA0000067209</strain>
    </source>
</reference>
<dbReference type="InterPro" id="IPR013922">
    <property type="entry name" value="Cyclin_PHO80-like"/>
</dbReference>
<evidence type="ECO:0000313" key="3">
    <source>
        <dbReference type="Proteomes" id="UP000654370"/>
    </source>
</evidence>